<protein>
    <submittedName>
        <fullName evidence="2">Uncharacterized protein</fullName>
    </submittedName>
</protein>
<keyword evidence="3" id="KW-1185">Reference proteome</keyword>
<dbReference type="Proteomes" id="UP000054466">
    <property type="component" value="Unassembled WGS sequence"/>
</dbReference>
<dbReference type="GeneID" id="27348870"/>
<sequence length="116" mass="12039">MPPKSRPAHVLPPRPLFTTTYQRRHEFCQRCVRALGVDADAAVCSVNPGSVKCTRCQAGHADCRTASEAVSKAMSTSGKVTAELLPHAGDVPATPRKGKAAASAEAAPATTAEATI</sequence>
<evidence type="ECO:0000313" key="2">
    <source>
        <dbReference type="EMBL" id="KIW26594.1"/>
    </source>
</evidence>
<evidence type="ECO:0000313" key="3">
    <source>
        <dbReference type="Proteomes" id="UP000054466"/>
    </source>
</evidence>
<dbReference type="RefSeq" id="XP_016246810.1">
    <property type="nucleotide sequence ID" value="XM_016396954.1"/>
</dbReference>
<organism evidence="2 3">
    <name type="scientific">Cladophialophora immunda</name>
    <dbReference type="NCBI Taxonomy" id="569365"/>
    <lineage>
        <taxon>Eukaryota</taxon>
        <taxon>Fungi</taxon>
        <taxon>Dikarya</taxon>
        <taxon>Ascomycota</taxon>
        <taxon>Pezizomycotina</taxon>
        <taxon>Eurotiomycetes</taxon>
        <taxon>Chaetothyriomycetidae</taxon>
        <taxon>Chaetothyriales</taxon>
        <taxon>Herpotrichiellaceae</taxon>
        <taxon>Cladophialophora</taxon>
    </lineage>
</organism>
<evidence type="ECO:0000256" key="1">
    <source>
        <dbReference type="SAM" id="MobiDB-lite"/>
    </source>
</evidence>
<reference evidence="2 3" key="1">
    <citation type="submission" date="2015-01" db="EMBL/GenBank/DDBJ databases">
        <title>The Genome Sequence of Cladophialophora immunda CBS83496.</title>
        <authorList>
            <consortium name="The Broad Institute Genomics Platform"/>
            <person name="Cuomo C."/>
            <person name="de Hoog S."/>
            <person name="Gorbushina A."/>
            <person name="Stielow B."/>
            <person name="Teixiera M."/>
            <person name="Abouelleil A."/>
            <person name="Chapman S.B."/>
            <person name="Priest M."/>
            <person name="Young S.K."/>
            <person name="Wortman J."/>
            <person name="Nusbaum C."/>
            <person name="Birren B."/>
        </authorList>
    </citation>
    <scope>NUCLEOTIDE SEQUENCE [LARGE SCALE GENOMIC DNA]</scope>
    <source>
        <strain evidence="2 3">CBS 83496</strain>
    </source>
</reference>
<feature type="compositionally biased region" description="Low complexity" evidence="1">
    <location>
        <begin position="100"/>
        <end position="116"/>
    </location>
</feature>
<dbReference type="EMBL" id="KN847044">
    <property type="protein sequence ID" value="KIW26594.1"/>
    <property type="molecule type" value="Genomic_DNA"/>
</dbReference>
<dbReference type="VEuPathDB" id="FungiDB:PV07_09676"/>
<feature type="region of interest" description="Disordered" evidence="1">
    <location>
        <begin position="83"/>
        <end position="116"/>
    </location>
</feature>
<dbReference type="AlphaFoldDB" id="A0A0D2CSM6"/>
<accession>A0A0D2CSM6</accession>
<gene>
    <name evidence="2" type="ORF">PV07_09676</name>
</gene>
<dbReference type="HOGENOM" id="CLU_2096634_0_0_1"/>
<name>A0A0D2CSM6_9EURO</name>
<proteinExistence type="predicted"/>